<protein>
    <recommendedName>
        <fullName evidence="6">Stage III sporulation protein AB</fullName>
    </recommendedName>
</protein>
<evidence type="ECO:0000313" key="4">
    <source>
        <dbReference type="Proteomes" id="UP000433359"/>
    </source>
</evidence>
<evidence type="ECO:0000256" key="1">
    <source>
        <dbReference type="SAM" id="Phobius"/>
    </source>
</evidence>
<feature type="transmembrane region" description="Helical" evidence="1">
    <location>
        <begin position="72"/>
        <end position="88"/>
    </location>
</feature>
<evidence type="ECO:0000313" key="3">
    <source>
        <dbReference type="EMBL" id="MSU82641.1"/>
    </source>
</evidence>
<evidence type="ECO:0000313" key="5">
    <source>
        <dbReference type="Proteomes" id="UP001315001"/>
    </source>
</evidence>
<reference evidence="3 4" key="1">
    <citation type="submission" date="2019-08" db="EMBL/GenBank/DDBJ databases">
        <title>In-depth cultivation of the pig gut microbiome towards novel bacterial diversity and tailored functional studies.</title>
        <authorList>
            <person name="Wylensek D."/>
            <person name="Hitch T.C.A."/>
            <person name="Clavel T."/>
        </authorList>
    </citation>
    <scope>NUCLEOTIDE SEQUENCE [LARGE SCALE GENOMIC DNA]</scope>
    <source>
        <strain evidence="3 4">BSM-383-APC-4H</strain>
    </source>
</reference>
<evidence type="ECO:0008006" key="6">
    <source>
        <dbReference type="Google" id="ProtNLM"/>
    </source>
</evidence>
<keyword evidence="1" id="KW-0472">Membrane</keyword>
<proteinExistence type="predicted"/>
<evidence type="ECO:0000313" key="2">
    <source>
        <dbReference type="EMBL" id="MBP0056767.1"/>
    </source>
</evidence>
<reference evidence="2 5" key="2">
    <citation type="submission" date="2021-02" db="EMBL/GenBank/DDBJ databases">
        <title>Lactate utilizing bacteria of the human gut.</title>
        <authorList>
            <person name="Sheridan P.O."/>
        </authorList>
    </citation>
    <scope>NUCLEOTIDE SEQUENCE [LARGE SCALE GENOMIC DNA]</scope>
    <source>
        <strain evidence="2 5">HTF-83D</strain>
    </source>
</reference>
<dbReference type="AlphaFoldDB" id="A0A6N7Y0S4"/>
<name>A0A6N7Y0S4_9FIRM</name>
<sequence>MEESFFNIYEKILEKVWKEKLSKEEQRMFLNAGRNLLSDDMYYQQEEMRQLSVFLNERICQMKKEYTGKKKVVLVFCLCMGTLAVILLF</sequence>
<dbReference type="EMBL" id="VULP01000020">
    <property type="protein sequence ID" value="MSU82641.1"/>
    <property type="molecule type" value="Genomic_DNA"/>
</dbReference>
<comment type="caution">
    <text evidence="3">The sequence shown here is derived from an EMBL/GenBank/DDBJ whole genome shotgun (WGS) entry which is preliminary data.</text>
</comment>
<dbReference type="EMBL" id="JAFIQO010000110">
    <property type="protein sequence ID" value="MBP0056767.1"/>
    <property type="molecule type" value="Genomic_DNA"/>
</dbReference>
<dbReference type="Pfam" id="PF09548">
    <property type="entry name" value="Spore_III_AB"/>
    <property type="match status" value="1"/>
</dbReference>
<organism evidence="3 4">
    <name type="scientific">Anaerobutyricum soehngenii</name>
    <dbReference type="NCBI Taxonomy" id="105843"/>
    <lineage>
        <taxon>Bacteria</taxon>
        <taxon>Bacillati</taxon>
        <taxon>Bacillota</taxon>
        <taxon>Clostridia</taxon>
        <taxon>Lachnospirales</taxon>
        <taxon>Lachnospiraceae</taxon>
        <taxon>Anaerobutyricum</taxon>
    </lineage>
</organism>
<keyword evidence="1" id="KW-1133">Transmembrane helix</keyword>
<keyword evidence="5" id="KW-1185">Reference proteome</keyword>
<keyword evidence="1" id="KW-0812">Transmembrane</keyword>
<dbReference type="Proteomes" id="UP000433359">
    <property type="component" value="Unassembled WGS sequence"/>
</dbReference>
<gene>
    <name evidence="3" type="ORF">FYJ25_09890</name>
    <name evidence="2" type="ORF">JYQ75_05030</name>
</gene>
<accession>A0A6N7Y0S4</accession>
<dbReference type="Proteomes" id="UP001315001">
    <property type="component" value="Unassembled WGS sequence"/>
</dbReference>
<dbReference type="InterPro" id="IPR014198">
    <property type="entry name" value="Spore_III_AB"/>
</dbReference>